<dbReference type="PROSITE" id="PS00573">
    <property type="entry name" value="PYRIDINE_REDOX_2"/>
    <property type="match status" value="1"/>
</dbReference>
<dbReference type="EMBL" id="QZAB01000458">
    <property type="protein sequence ID" value="RQD82377.1"/>
    <property type="molecule type" value="Genomic_DNA"/>
</dbReference>
<accession>A0A3R7VWR1</accession>
<organism evidence="7 8">
    <name type="scientific">Methanosalsum natronophilum</name>
    <dbReference type="NCBI Taxonomy" id="768733"/>
    <lineage>
        <taxon>Archaea</taxon>
        <taxon>Methanobacteriati</taxon>
        <taxon>Methanobacteriota</taxon>
        <taxon>Stenosarchaea group</taxon>
        <taxon>Methanomicrobia</taxon>
        <taxon>Methanosarcinales</taxon>
        <taxon>Methanosarcinaceae</taxon>
        <taxon>Methanosalsum</taxon>
    </lineage>
</organism>
<dbReference type="Pfam" id="PF07992">
    <property type="entry name" value="Pyr_redox_2"/>
    <property type="match status" value="1"/>
</dbReference>
<dbReference type="Proteomes" id="UP000284763">
    <property type="component" value="Unassembled WGS sequence"/>
</dbReference>
<feature type="non-terminal residue" evidence="7">
    <location>
        <position position="163"/>
    </location>
</feature>
<comment type="caution">
    <text evidence="7">The sequence shown here is derived from an EMBL/GenBank/DDBJ whole genome shotgun (WGS) entry which is preliminary data.</text>
</comment>
<keyword evidence="1" id="KW-0285">Flavoprotein</keyword>
<evidence type="ECO:0000256" key="5">
    <source>
        <dbReference type="ARBA" id="ARBA00023284"/>
    </source>
</evidence>
<dbReference type="AlphaFoldDB" id="A0A3R7VWR1"/>
<proteinExistence type="predicted"/>
<dbReference type="Gene3D" id="3.50.50.60">
    <property type="entry name" value="FAD/NAD(P)-binding domain"/>
    <property type="match status" value="2"/>
</dbReference>
<dbReference type="InterPro" id="IPR023753">
    <property type="entry name" value="FAD/NAD-binding_dom"/>
</dbReference>
<gene>
    <name evidence="7" type="ORF">D5R95_07335</name>
</gene>
<keyword evidence="3" id="KW-0560">Oxidoreductase</keyword>
<evidence type="ECO:0000256" key="4">
    <source>
        <dbReference type="ARBA" id="ARBA00023157"/>
    </source>
</evidence>
<evidence type="ECO:0000313" key="7">
    <source>
        <dbReference type="EMBL" id="RQD82377.1"/>
    </source>
</evidence>
<keyword evidence="5" id="KW-0676">Redox-active center</keyword>
<evidence type="ECO:0000259" key="6">
    <source>
        <dbReference type="Pfam" id="PF07992"/>
    </source>
</evidence>
<protein>
    <submittedName>
        <fullName evidence="7">FAD-binding protein</fullName>
    </submittedName>
</protein>
<dbReference type="PRINTS" id="PR00368">
    <property type="entry name" value="FADPNR"/>
</dbReference>
<dbReference type="PANTHER" id="PTHR48105">
    <property type="entry name" value="THIOREDOXIN REDUCTASE 1-RELATED-RELATED"/>
    <property type="match status" value="1"/>
</dbReference>
<dbReference type="InterPro" id="IPR036188">
    <property type="entry name" value="FAD/NAD-bd_sf"/>
</dbReference>
<sequence length="163" mass="17248">MYDLVIIGAGVAGLTAGLYGSRYGLDTLVLEKNQINGQLSFVDTIENFPGFGAIEGIELMNKIEKHALENGLSIERDNVKNLVVDANIKILHTEKRKIESRTVIVATGANPSLLNVPGEKEFTGKGVSYCATCDGPLFRNKDVAVVGGGNSAIAEALVLSSIA</sequence>
<dbReference type="InterPro" id="IPR050097">
    <property type="entry name" value="Ferredoxin-NADP_redctase_2"/>
</dbReference>
<dbReference type="InterPro" id="IPR008255">
    <property type="entry name" value="Pyr_nucl-diS_OxRdtase_2_AS"/>
</dbReference>
<dbReference type="SUPFAM" id="SSF51971">
    <property type="entry name" value="Nucleotide-binding domain"/>
    <property type="match status" value="1"/>
</dbReference>
<keyword evidence="2" id="KW-0274">FAD</keyword>
<reference evidence="7 8" key="1">
    <citation type="submission" date="2018-08" db="EMBL/GenBank/DDBJ databases">
        <title>The metabolism and importance of syntrophic acetate oxidation coupled to methane or sulfide production in haloalkaline environments.</title>
        <authorList>
            <person name="Timmers P.H.A."/>
            <person name="Vavourakis C.D."/>
            <person name="Sorokin D.Y."/>
            <person name="Sinninghe Damste J.S."/>
            <person name="Muyzer G."/>
            <person name="Stams A.J.M."/>
            <person name="Plugge C.M."/>
        </authorList>
    </citation>
    <scope>NUCLEOTIDE SEQUENCE [LARGE SCALE GENOMIC DNA]</scope>
    <source>
        <strain evidence="7">MSAO_Arc3</strain>
    </source>
</reference>
<name>A0A3R7VWR1_9EURY</name>
<evidence type="ECO:0000256" key="2">
    <source>
        <dbReference type="ARBA" id="ARBA00022827"/>
    </source>
</evidence>
<evidence type="ECO:0000256" key="3">
    <source>
        <dbReference type="ARBA" id="ARBA00023002"/>
    </source>
</evidence>
<evidence type="ECO:0000313" key="8">
    <source>
        <dbReference type="Proteomes" id="UP000284763"/>
    </source>
</evidence>
<dbReference type="GO" id="GO:0016668">
    <property type="term" value="F:oxidoreductase activity, acting on a sulfur group of donors, NAD(P) as acceptor"/>
    <property type="evidence" value="ECO:0007669"/>
    <property type="project" value="UniProtKB-ARBA"/>
</dbReference>
<keyword evidence="4" id="KW-1015">Disulfide bond</keyword>
<dbReference type="PRINTS" id="PR00469">
    <property type="entry name" value="PNDRDTASEII"/>
</dbReference>
<feature type="domain" description="FAD/NAD(P)-binding" evidence="6">
    <location>
        <begin position="2"/>
        <end position="162"/>
    </location>
</feature>
<evidence type="ECO:0000256" key="1">
    <source>
        <dbReference type="ARBA" id="ARBA00022630"/>
    </source>
</evidence>